<feature type="compositionally biased region" description="Polar residues" evidence="2">
    <location>
        <begin position="674"/>
        <end position="690"/>
    </location>
</feature>
<dbReference type="Proteomes" id="UP001488805">
    <property type="component" value="Unassembled WGS sequence"/>
</dbReference>
<accession>A0AAW1FVG7</accession>
<feature type="compositionally biased region" description="Acidic residues" evidence="2">
    <location>
        <begin position="533"/>
        <end position="545"/>
    </location>
</feature>
<feature type="compositionally biased region" description="Polar residues" evidence="2">
    <location>
        <begin position="747"/>
        <end position="758"/>
    </location>
</feature>
<feature type="compositionally biased region" description="Basic and acidic residues" evidence="2">
    <location>
        <begin position="303"/>
        <end position="321"/>
    </location>
</feature>
<dbReference type="GO" id="GO:0042157">
    <property type="term" value="P:lipoprotein metabolic process"/>
    <property type="evidence" value="ECO:0007669"/>
    <property type="project" value="InterPro"/>
</dbReference>
<dbReference type="InterPro" id="IPR008405">
    <property type="entry name" value="ApoL"/>
</dbReference>
<feature type="region of interest" description="Disordered" evidence="2">
    <location>
        <begin position="1336"/>
        <end position="1640"/>
    </location>
</feature>
<dbReference type="GO" id="GO:0006869">
    <property type="term" value="P:lipid transport"/>
    <property type="evidence" value="ECO:0007669"/>
    <property type="project" value="InterPro"/>
</dbReference>
<keyword evidence="4" id="KW-1185">Reference proteome</keyword>
<gene>
    <name evidence="3" type="ORF">VZT92_003694</name>
</gene>
<dbReference type="GO" id="GO:0008289">
    <property type="term" value="F:lipid binding"/>
    <property type="evidence" value="ECO:0007669"/>
    <property type="project" value="InterPro"/>
</dbReference>
<comment type="similarity">
    <text evidence="1">Belongs to the apolipoprotein L family.</text>
</comment>
<evidence type="ECO:0000313" key="4">
    <source>
        <dbReference type="Proteomes" id="UP001488805"/>
    </source>
</evidence>
<feature type="compositionally biased region" description="Basic and acidic residues" evidence="2">
    <location>
        <begin position="660"/>
        <end position="672"/>
    </location>
</feature>
<feature type="compositionally biased region" description="Basic and acidic residues" evidence="2">
    <location>
        <begin position="399"/>
        <end position="411"/>
    </location>
</feature>
<feature type="compositionally biased region" description="Polar residues" evidence="2">
    <location>
        <begin position="500"/>
        <end position="510"/>
    </location>
</feature>
<feature type="compositionally biased region" description="Polar residues" evidence="2">
    <location>
        <begin position="277"/>
        <end position="286"/>
    </location>
</feature>
<feature type="compositionally biased region" description="Polar residues" evidence="2">
    <location>
        <begin position="632"/>
        <end position="643"/>
    </location>
</feature>
<feature type="compositionally biased region" description="Basic and acidic residues" evidence="2">
    <location>
        <begin position="788"/>
        <end position="809"/>
    </location>
</feature>
<evidence type="ECO:0000313" key="3">
    <source>
        <dbReference type="EMBL" id="KAK9538531.1"/>
    </source>
</evidence>
<comment type="caution">
    <text evidence="3">The sequence shown here is derived from an EMBL/GenBank/DDBJ whole genome shotgun (WGS) entry which is preliminary data.</text>
</comment>
<dbReference type="EMBL" id="JBCEZU010000023">
    <property type="protein sequence ID" value="KAK9538531.1"/>
    <property type="molecule type" value="Genomic_DNA"/>
</dbReference>
<feature type="compositionally biased region" description="Polar residues" evidence="2">
    <location>
        <begin position="360"/>
        <end position="379"/>
    </location>
</feature>
<dbReference type="PANTHER" id="PTHR14096">
    <property type="entry name" value="APOLIPOPROTEIN L"/>
    <property type="match status" value="1"/>
</dbReference>
<feature type="compositionally biased region" description="Polar residues" evidence="2">
    <location>
        <begin position="412"/>
        <end position="421"/>
    </location>
</feature>
<feature type="region of interest" description="Disordered" evidence="2">
    <location>
        <begin position="61"/>
        <end position="701"/>
    </location>
</feature>
<protein>
    <submittedName>
        <fullName evidence="3">Uncharacterized protein</fullName>
    </submittedName>
</protein>
<sequence>MEACMVKPEVKKKPKPPKPLPKPTEMKRNDPEKWEKPTPLVPERPSDADLIQTQYRMKRATNEAYGNVTQTPVVPPRPTEKELKATTRYSQHRRTQSDVPNGDADFKQSDSKTGMFRRSQKETTPSFTSYVSHNKEYQTDDVPARLTSGIKPGGLKGVMKGLQIKSSPKASREPSPDPSSEEASSEKEQSSEKNKQEKNAEPKQDIGGLIAGMFRKTPKEKSSPAVTVSKADSDSEDAAESDDEDKGSFFSGILKKSNKTTDETPAQDSLSVHGELSASNDSLSENSNKKEKGGIFSGMFKKKSTEAAQTDKDQLSLHDDLSDSSDDPSENSKEKGGFFSGMLRKSPKIPAEGTSEQDKQSLQTEPIDSNETLSENNATKQEKGGVFGGRFKKSPKLSEAPRLEEGAESLHSELSASTDSLSENKEKGGLFSGLLRKSPKTTGEENLSAQKDLSASSDSLSEVSNTKEKGGAFSGLFKKSAGLADSPPAEEDKDDRKELSASNDSLFENSNTKEKNIFSGMFKKTPKPAEGTTTEEETQSQDDELSGSSEALNTKEKGGIFSGMFKKTPKPAEAARPEEDDSADSDLSTSTENVSENKQEKGGGLFSGLLKKTPKSSKERAESPEREAQRELSASNDNLAENNTTKEKNIFSNMFKKPQKAAEDTAADKELEVNTETRLSGSCETLSDTTGPKEKKGGLAGIFKRSASIDDLFDEEKGGLFSGLIKKTPKASGDEAAAEDKDDQKELSASNDSLFENSNTKEKSIFSGMFKKTPKPAEGTATEEESNDDKKLSASRENLLEEHTSKEKTGGLAGIFKKSPKPAHRLIAAKDPLNDRKELSASCDSLAETAEDIPSALGEMSTSNDNLSEATSAPKEKKVGFGNMFKKTPKTQQQDDEDMKDPKGGGLRRRKTIKRKKRVVSFRIKTTLPKIPKLSLASQNSEMMPIIEETFELQDLNPAQESQVEVQPVEMAAYPTEGNPLGIEHDIDDDLMDWWNTVKGWAEWNETSDFQEGDEHMAMEQAADRVYMAARLFVRLFNRRGASLQHRILELMALADAADEFHKKTLQAAVGGGVASVCGSVATITGLILAPFTFGASIIVTAVGIGVATAGSITSATANITDTVHSNMDRKKLEKMIQDYQEDIKDIRECLEFVQAGMDTLEEWDFEKYSESAAKKAMNHNLKHVMKEGGRAGKALMINTDKLISTVQILGAAGGAAKAAQAISVTTGVMSALFLALDIFFLAKDSHNLRKGAKTKFATKIRDVCKELQDGLLELNKVKTQLQKTMDGIEVEEYEEIKEVEEEVDDEYESDPKKLAELDQELDLLEEKLDKKVEEELKKSKEMEKEVLMSKNLKEKEEMEDTKTEGKKESKKAKSESESKIPGEEKEQKDETVKAAKEEVLRDQPQKGKKDKEAENQITAGKEKHESKRDQTKEDNGTNLPVAESVSTTRHSSRSDEARPPRSEQGSKRETDKERDRKLSDRTQSSRRTEEEAGVKDWRAEMAKGREEKKEGRDAERGTKREDRGKSDERKKSHRSQETATKREEHSERERGSRREESDSQRSHHRSGTAPHGEHRQRAEEKRGSGIESARRKFEGAEGEEERGKRKEEVERRGSNRDREHGQRRSRRSSKALLEDGLNI</sequence>
<feature type="compositionally biased region" description="Acidic residues" evidence="2">
    <location>
        <begin position="234"/>
        <end position="245"/>
    </location>
</feature>
<dbReference type="PANTHER" id="PTHR14096:SF34">
    <property type="entry name" value="APOLIPOPROTEIN L3-LIKE-RELATED"/>
    <property type="match status" value="1"/>
</dbReference>
<feature type="region of interest" description="Disordered" evidence="2">
    <location>
        <begin position="857"/>
        <end position="910"/>
    </location>
</feature>
<dbReference type="GO" id="GO:0016020">
    <property type="term" value="C:membrane"/>
    <property type="evidence" value="ECO:0007669"/>
    <property type="project" value="TreeGrafter"/>
</dbReference>
<feature type="compositionally biased region" description="Polar residues" evidence="2">
    <location>
        <begin position="122"/>
        <end position="132"/>
    </location>
</feature>
<feature type="compositionally biased region" description="Basic and acidic residues" evidence="2">
    <location>
        <begin position="1572"/>
        <end position="1623"/>
    </location>
</feature>
<feature type="compositionally biased region" description="Basic and acidic residues" evidence="2">
    <location>
        <begin position="616"/>
        <end position="630"/>
    </location>
</feature>
<evidence type="ECO:0000256" key="1">
    <source>
        <dbReference type="ARBA" id="ARBA00010090"/>
    </source>
</evidence>
<feature type="compositionally biased region" description="Basic and acidic residues" evidence="2">
    <location>
        <begin position="1453"/>
        <end position="1481"/>
    </location>
</feature>
<feature type="compositionally biased region" description="Low complexity" evidence="2">
    <location>
        <begin position="447"/>
        <end position="461"/>
    </location>
</feature>
<reference evidence="3 4" key="1">
    <citation type="journal article" date="2024" name="Genome Biol. Evol.">
        <title>Chromosome-level genome assembly of the viviparous eelpout Zoarces viviparus.</title>
        <authorList>
            <person name="Fuhrmann N."/>
            <person name="Brasseur M.V."/>
            <person name="Bakowski C.E."/>
            <person name="Podsiadlowski L."/>
            <person name="Prost S."/>
            <person name="Krehenwinkel H."/>
            <person name="Mayer C."/>
        </authorList>
    </citation>
    <scope>NUCLEOTIDE SEQUENCE [LARGE SCALE GENOMIC DNA]</scope>
    <source>
        <strain evidence="3">NO-MEL_2022_Ind0_liver</strain>
    </source>
</reference>
<feature type="compositionally biased region" description="Basic and acidic residues" evidence="2">
    <location>
        <begin position="184"/>
        <end position="204"/>
    </location>
</feature>
<dbReference type="GO" id="GO:0005576">
    <property type="term" value="C:extracellular region"/>
    <property type="evidence" value="ECO:0007669"/>
    <property type="project" value="InterPro"/>
</dbReference>
<feature type="region of interest" description="Disordered" evidence="2">
    <location>
        <begin position="720"/>
        <end position="842"/>
    </location>
</feature>
<evidence type="ECO:0000256" key="2">
    <source>
        <dbReference type="SAM" id="MobiDB-lite"/>
    </source>
</evidence>
<feature type="compositionally biased region" description="Polar residues" evidence="2">
    <location>
        <begin position="860"/>
        <end position="871"/>
    </location>
</feature>
<feature type="compositionally biased region" description="Basic and acidic residues" evidence="2">
    <location>
        <begin position="1487"/>
        <end position="1562"/>
    </location>
</feature>
<proteinExistence type="inferred from homology"/>
<feature type="compositionally biased region" description="Basic and acidic residues" evidence="2">
    <location>
        <begin position="24"/>
        <end position="36"/>
    </location>
</feature>
<organism evidence="3 4">
    <name type="scientific">Zoarces viviparus</name>
    <name type="common">Viviparous eelpout</name>
    <name type="synonym">Blennius viviparus</name>
    <dbReference type="NCBI Taxonomy" id="48416"/>
    <lineage>
        <taxon>Eukaryota</taxon>
        <taxon>Metazoa</taxon>
        <taxon>Chordata</taxon>
        <taxon>Craniata</taxon>
        <taxon>Vertebrata</taxon>
        <taxon>Euteleostomi</taxon>
        <taxon>Actinopterygii</taxon>
        <taxon>Neopterygii</taxon>
        <taxon>Teleostei</taxon>
        <taxon>Neoteleostei</taxon>
        <taxon>Acanthomorphata</taxon>
        <taxon>Eupercaria</taxon>
        <taxon>Perciformes</taxon>
        <taxon>Cottioidei</taxon>
        <taxon>Zoarcales</taxon>
        <taxon>Zoarcidae</taxon>
        <taxon>Zoarcinae</taxon>
        <taxon>Zoarces</taxon>
    </lineage>
</organism>
<dbReference type="Pfam" id="PF05461">
    <property type="entry name" value="ApoL"/>
    <property type="match status" value="1"/>
</dbReference>
<name>A0AAW1FVG7_ZOAVI</name>
<feature type="compositionally biased region" description="Basic and acidic residues" evidence="2">
    <location>
        <begin position="1336"/>
        <end position="1436"/>
    </location>
</feature>
<feature type="region of interest" description="Disordered" evidence="2">
    <location>
        <begin position="1"/>
        <end position="48"/>
    </location>
</feature>